<accession>A0AAE1BAS1</accession>
<feature type="compositionally biased region" description="Polar residues" evidence="1">
    <location>
        <begin position="63"/>
        <end position="78"/>
    </location>
</feature>
<sequence>MTTESTGDNAASIGTVSLSTSERHLLVALKSNSQGWLQRGQKCCNEHACASMDPPQFAPSKFASRQSHAARNKNTSCGRSEKAGLNTGIA</sequence>
<dbReference type="AlphaFoldDB" id="A0AAE1BAS1"/>
<feature type="region of interest" description="Disordered" evidence="1">
    <location>
        <begin position="60"/>
        <end position="90"/>
    </location>
</feature>
<comment type="caution">
    <text evidence="2">The sequence shown here is derived from an EMBL/GenBank/DDBJ whole genome shotgun (WGS) entry which is preliminary data.</text>
</comment>
<name>A0AAE1BAS1_9GAST</name>
<organism evidence="2 3">
    <name type="scientific">Elysia crispata</name>
    <name type="common">lettuce slug</name>
    <dbReference type="NCBI Taxonomy" id="231223"/>
    <lineage>
        <taxon>Eukaryota</taxon>
        <taxon>Metazoa</taxon>
        <taxon>Spiralia</taxon>
        <taxon>Lophotrochozoa</taxon>
        <taxon>Mollusca</taxon>
        <taxon>Gastropoda</taxon>
        <taxon>Heterobranchia</taxon>
        <taxon>Euthyneura</taxon>
        <taxon>Panpulmonata</taxon>
        <taxon>Sacoglossa</taxon>
        <taxon>Placobranchoidea</taxon>
        <taxon>Plakobranchidae</taxon>
        <taxon>Elysia</taxon>
    </lineage>
</organism>
<evidence type="ECO:0000256" key="1">
    <source>
        <dbReference type="SAM" id="MobiDB-lite"/>
    </source>
</evidence>
<gene>
    <name evidence="2" type="ORF">RRG08_048364</name>
</gene>
<evidence type="ECO:0000313" key="2">
    <source>
        <dbReference type="EMBL" id="KAK3801777.1"/>
    </source>
</evidence>
<evidence type="ECO:0000313" key="3">
    <source>
        <dbReference type="Proteomes" id="UP001283361"/>
    </source>
</evidence>
<reference evidence="2" key="1">
    <citation type="journal article" date="2023" name="G3 (Bethesda)">
        <title>A reference genome for the long-term kleptoplast-retaining sea slug Elysia crispata morphotype clarki.</title>
        <authorList>
            <person name="Eastman K.E."/>
            <person name="Pendleton A.L."/>
            <person name="Shaikh M.A."/>
            <person name="Suttiyut T."/>
            <person name="Ogas R."/>
            <person name="Tomko P."/>
            <person name="Gavelis G."/>
            <person name="Widhalm J.R."/>
            <person name="Wisecaver J.H."/>
        </authorList>
    </citation>
    <scope>NUCLEOTIDE SEQUENCE</scope>
    <source>
        <strain evidence="2">ECLA1</strain>
    </source>
</reference>
<proteinExistence type="predicted"/>
<protein>
    <submittedName>
        <fullName evidence="2">Uncharacterized protein</fullName>
    </submittedName>
</protein>
<dbReference type="Proteomes" id="UP001283361">
    <property type="component" value="Unassembled WGS sequence"/>
</dbReference>
<keyword evidence="3" id="KW-1185">Reference proteome</keyword>
<dbReference type="EMBL" id="JAWDGP010000283">
    <property type="protein sequence ID" value="KAK3801777.1"/>
    <property type="molecule type" value="Genomic_DNA"/>
</dbReference>